<dbReference type="InterPro" id="IPR001036">
    <property type="entry name" value="Acrflvin-R"/>
</dbReference>
<dbReference type="AlphaFoldDB" id="A0A418VMB7"/>
<evidence type="ECO:0000256" key="6">
    <source>
        <dbReference type="ARBA" id="ARBA00022989"/>
    </source>
</evidence>
<dbReference type="Gene3D" id="1.20.1640.10">
    <property type="entry name" value="Multidrug efflux transporter AcrB transmembrane domain"/>
    <property type="match status" value="2"/>
</dbReference>
<evidence type="ECO:0000256" key="2">
    <source>
        <dbReference type="ARBA" id="ARBA00022448"/>
    </source>
</evidence>
<feature type="transmembrane region" description="Helical" evidence="8">
    <location>
        <begin position="332"/>
        <end position="352"/>
    </location>
</feature>
<dbReference type="EMBL" id="QYUL01000005">
    <property type="protein sequence ID" value="RJF77336.1"/>
    <property type="molecule type" value="Genomic_DNA"/>
</dbReference>
<organism evidence="9 10">
    <name type="scientific">Azospirillum cavernae</name>
    <dbReference type="NCBI Taxonomy" id="2320860"/>
    <lineage>
        <taxon>Bacteria</taxon>
        <taxon>Pseudomonadati</taxon>
        <taxon>Pseudomonadota</taxon>
        <taxon>Alphaproteobacteria</taxon>
        <taxon>Rhodospirillales</taxon>
        <taxon>Azospirillaceae</taxon>
        <taxon>Azospirillum</taxon>
    </lineage>
</organism>
<feature type="transmembrane region" description="Helical" evidence="8">
    <location>
        <begin position="952"/>
        <end position="970"/>
    </location>
</feature>
<feature type="transmembrane region" description="Helical" evidence="8">
    <location>
        <begin position="359"/>
        <end position="380"/>
    </location>
</feature>
<keyword evidence="2" id="KW-0813">Transport</keyword>
<feature type="transmembrane region" description="Helical" evidence="8">
    <location>
        <begin position="12"/>
        <end position="29"/>
    </location>
</feature>
<dbReference type="PRINTS" id="PR00702">
    <property type="entry name" value="ACRIFLAVINRP"/>
</dbReference>
<dbReference type="GO" id="GO:0042910">
    <property type="term" value="F:xenobiotic transmembrane transporter activity"/>
    <property type="evidence" value="ECO:0007669"/>
    <property type="project" value="TreeGrafter"/>
</dbReference>
<keyword evidence="4" id="KW-0997">Cell inner membrane</keyword>
<evidence type="ECO:0000313" key="10">
    <source>
        <dbReference type="Proteomes" id="UP000283458"/>
    </source>
</evidence>
<feature type="transmembrane region" description="Helical" evidence="8">
    <location>
        <begin position="386"/>
        <end position="410"/>
    </location>
</feature>
<name>A0A418VMB7_9PROT</name>
<feature type="transmembrane region" description="Helical" evidence="8">
    <location>
        <begin position="853"/>
        <end position="873"/>
    </location>
</feature>
<feature type="transmembrane region" description="Helical" evidence="8">
    <location>
        <begin position="906"/>
        <end position="931"/>
    </location>
</feature>
<feature type="transmembrane region" description="Helical" evidence="8">
    <location>
        <begin position="526"/>
        <end position="545"/>
    </location>
</feature>
<evidence type="ECO:0000256" key="8">
    <source>
        <dbReference type="SAM" id="Phobius"/>
    </source>
</evidence>
<feature type="transmembrane region" description="Helical" evidence="8">
    <location>
        <begin position="430"/>
        <end position="450"/>
    </location>
</feature>
<comment type="caution">
    <text evidence="9">The sequence shown here is derived from an EMBL/GenBank/DDBJ whole genome shotgun (WGS) entry which is preliminary data.</text>
</comment>
<accession>A0A418VMB7</accession>
<keyword evidence="7 8" id="KW-0472">Membrane</keyword>
<dbReference type="PANTHER" id="PTHR32063">
    <property type="match status" value="1"/>
</dbReference>
<protein>
    <submittedName>
        <fullName evidence="9">Efflux RND transporter permease subunit</fullName>
    </submittedName>
</protein>
<dbReference type="Gene3D" id="3.30.2090.10">
    <property type="entry name" value="Multidrug efflux transporter AcrB TolC docking domain, DN and DC subdomains"/>
    <property type="match status" value="2"/>
</dbReference>
<dbReference type="Gene3D" id="3.30.70.1320">
    <property type="entry name" value="Multidrug efflux transporter AcrB pore domain like"/>
    <property type="match status" value="1"/>
</dbReference>
<reference evidence="9 10" key="1">
    <citation type="submission" date="2018-09" db="EMBL/GenBank/DDBJ databases">
        <authorList>
            <person name="Zhu H."/>
        </authorList>
    </citation>
    <scope>NUCLEOTIDE SEQUENCE [LARGE SCALE GENOMIC DNA]</scope>
    <source>
        <strain evidence="9 10">K2W22B-5</strain>
    </source>
</reference>
<keyword evidence="6 8" id="KW-1133">Transmembrane helix</keyword>
<dbReference type="Gene3D" id="3.30.70.1440">
    <property type="entry name" value="Multidrug efflux transporter AcrB pore domain"/>
    <property type="match status" value="1"/>
</dbReference>
<feature type="transmembrane region" description="Helical" evidence="8">
    <location>
        <begin position="982"/>
        <end position="1006"/>
    </location>
</feature>
<proteinExistence type="predicted"/>
<evidence type="ECO:0000256" key="1">
    <source>
        <dbReference type="ARBA" id="ARBA00004429"/>
    </source>
</evidence>
<dbReference type="Pfam" id="PF00873">
    <property type="entry name" value="ACR_tran"/>
    <property type="match status" value="1"/>
</dbReference>
<dbReference type="InterPro" id="IPR027463">
    <property type="entry name" value="AcrB_DN_DC_subdom"/>
</dbReference>
<evidence type="ECO:0000256" key="4">
    <source>
        <dbReference type="ARBA" id="ARBA00022519"/>
    </source>
</evidence>
<evidence type="ECO:0000256" key="7">
    <source>
        <dbReference type="ARBA" id="ARBA00023136"/>
    </source>
</evidence>
<keyword evidence="5 8" id="KW-0812">Transmembrane</keyword>
<dbReference type="SUPFAM" id="SSF82714">
    <property type="entry name" value="Multidrug efflux transporter AcrB TolC docking domain, DN and DC subdomains"/>
    <property type="match status" value="2"/>
</dbReference>
<dbReference type="GO" id="GO:0005886">
    <property type="term" value="C:plasma membrane"/>
    <property type="evidence" value="ECO:0007669"/>
    <property type="project" value="UniProtKB-SubCell"/>
</dbReference>
<keyword evidence="3" id="KW-1003">Cell membrane</keyword>
<sequence>MVLSDLSIRRPVLATVMSLAVMLIGVVSYQRLSVREYPKIDEPVVTVETTYKGASAQIIESQVTQTLEDSLAGIEGIDVMSSISRAEKSQITLRFRLDRNVDVAASDVRDRVGRVRAALPTEIDEPVIAKVEADAQPILYLAFSSDRHTPLDVTDFADRYVKDRLQNLPGVAQVRIFGERRFAMRLWLDPQRMAAYRVTPQDVENALRKQNVEIPAGRVESTAREFTVVSETDLRSPDEFERIILRDDSGYLVRLRDVGRAEIGPLDERVSARFNGRGAVAIGVVKQSTANPLDVSKAVNAALGPIRAALPEGMGVEVAYDSSVFISKSIDAVFSTIFEAILLVVLVIFFFLRSLRATLVPLVTIPVSLIGSFALMYAFGFSINTLTLLSMVLAIGLVVDDAIVMLENIFRYVEEGMPPFQAALKGAREIGFAVIAMTITLAAVYAPISFMTGRTGRLFTEFALTLAGAVIVSGFVALTLSPMMCSKLLKHETKHNLFYRVIEGFLEGMTAAYRGLLRLSLRARPLVLLIGFGVAAASYTLFIGLKSELSPVEDRGTIVGIAIAPEGSTLDYTMSYAQRMEALFRSIPVVEKFFVVVGFPVVNQGIAFVRLIDWDQREVKQQAITAQLFPKMFGIPGILGFVTNPPSLGQSPIDKPVNFVIQTSLPFEELQKMVNAMMAEARTFPGLTNLDTDLKLNKPELRISLDRDKAADLGVDVDTVGRTLETLLGGRQVTRFKKDGKQYDVIVQVANVDRRNPDDIASIYVRGGTTTAGGNAPMISLANLVQVEERVAPKELNHFNKLRSATITATLAPGVSLGEALTVMQAAAQKTLPPTAQTDYAGQSREFRESATGLYFVFILALAFIYLVLAAQFESFVDPFVIMLTVPLSMTGALAALQFSGGTMNVYSQIGLVTLVGLITKHGILIVEFANQLQRAGVDIRKAVEDAAVMRLRPILMTTGAMVLGAVPLANAHGAGAESRQAIGAVIVGGMTLGTLLTLFVVPTVYSYIAKKKPFPTDEAMEHHSPQAAAHPAE</sequence>
<dbReference type="RefSeq" id="WP_119833777.1">
    <property type="nucleotide sequence ID" value="NZ_QYUL01000005.1"/>
</dbReference>
<feature type="transmembrane region" description="Helical" evidence="8">
    <location>
        <begin position="462"/>
        <end position="480"/>
    </location>
</feature>
<gene>
    <name evidence="9" type="ORF">D3877_26385</name>
</gene>
<dbReference type="Proteomes" id="UP000283458">
    <property type="component" value="Unassembled WGS sequence"/>
</dbReference>
<evidence type="ECO:0000256" key="3">
    <source>
        <dbReference type="ARBA" id="ARBA00022475"/>
    </source>
</evidence>
<dbReference type="SUPFAM" id="SSF82693">
    <property type="entry name" value="Multidrug efflux transporter AcrB pore domain, PN1, PN2, PC1 and PC2 subdomains"/>
    <property type="match status" value="3"/>
</dbReference>
<keyword evidence="10" id="KW-1185">Reference proteome</keyword>
<dbReference type="PANTHER" id="PTHR32063:SF28">
    <property type="entry name" value="BLR2861 PROTEIN"/>
    <property type="match status" value="1"/>
</dbReference>
<dbReference type="Gene3D" id="3.30.70.1430">
    <property type="entry name" value="Multidrug efflux transporter AcrB pore domain"/>
    <property type="match status" value="2"/>
</dbReference>
<feature type="transmembrane region" description="Helical" evidence="8">
    <location>
        <begin position="880"/>
        <end position="900"/>
    </location>
</feature>
<evidence type="ECO:0000256" key="5">
    <source>
        <dbReference type="ARBA" id="ARBA00022692"/>
    </source>
</evidence>
<dbReference type="FunFam" id="1.20.1640.10:FF:000001">
    <property type="entry name" value="Efflux pump membrane transporter"/>
    <property type="match status" value="1"/>
</dbReference>
<dbReference type="SUPFAM" id="SSF82866">
    <property type="entry name" value="Multidrug efflux transporter AcrB transmembrane domain"/>
    <property type="match status" value="2"/>
</dbReference>
<comment type="subcellular location">
    <subcellularLocation>
        <location evidence="1">Cell inner membrane</location>
        <topology evidence="1">Multi-pass membrane protein</topology>
    </subcellularLocation>
</comment>
<evidence type="ECO:0000313" key="9">
    <source>
        <dbReference type="EMBL" id="RJF77336.1"/>
    </source>
</evidence>
<dbReference type="OrthoDB" id="9806532at2"/>